<dbReference type="EMBL" id="CP001402">
    <property type="protein sequence ID" value="ACR41436.1"/>
    <property type="molecule type" value="Genomic_DNA"/>
</dbReference>
<dbReference type="HOGENOM" id="CLU_3245524_0_0_2"/>
<accession>C4KFS2</accession>
<evidence type="ECO:0000313" key="1">
    <source>
        <dbReference type="EMBL" id="ACR41436.1"/>
    </source>
</evidence>
<evidence type="ECO:0000313" key="2">
    <source>
        <dbReference type="Proteomes" id="UP000001479"/>
    </source>
</evidence>
<organism evidence="1 2">
    <name type="scientific">Saccharolobus islandicus (strain M.16.4 / Kamchatka #3)</name>
    <name type="common">Sulfolobus islandicus</name>
    <dbReference type="NCBI Taxonomy" id="426118"/>
    <lineage>
        <taxon>Archaea</taxon>
        <taxon>Thermoproteota</taxon>
        <taxon>Thermoprotei</taxon>
        <taxon>Sulfolobales</taxon>
        <taxon>Sulfolobaceae</taxon>
        <taxon>Saccharolobus</taxon>
    </lineage>
</organism>
<reference evidence="1 2" key="1">
    <citation type="journal article" date="2009" name="Proc. Natl. Acad. Sci. U.S.A.">
        <title>Biogeography of the Sulfolobus islandicus pan-genome.</title>
        <authorList>
            <person name="Reno M.L."/>
            <person name="Held N.L."/>
            <person name="Fields C.J."/>
            <person name="Burke P.V."/>
            <person name="Whitaker R.J."/>
        </authorList>
    </citation>
    <scope>NUCLEOTIDE SEQUENCE [LARGE SCALE GENOMIC DNA]</scope>
    <source>
        <strain evidence="2">M.16.4 / Kamchatka #3</strain>
    </source>
</reference>
<protein>
    <submittedName>
        <fullName evidence="1">Uncharacterized protein</fullName>
    </submittedName>
</protein>
<gene>
    <name evidence="1" type="ordered locus">M164_2800</name>
</gene>
<name>C4KFS2_SACI6</name>
<dbReference type="AlphaFoldDB" id="C4KFS2"/>
<dbReference type="Proteomes" id="UP000001479">
    <property type="component" value="Chromosome"/>
</dbReference>
<proteinExistence type="predicted"/>
<dbReference type="KEGG" id="sid:M164_2800"/>
<sequence>MERHNCKFSRTLGSWILNEWNASYSLHVWGSHEAKLSVNDNR</sequence>
<dbReference type="Pfam" id="PF05942">
    <property type="entry name" value="PaREP1"/>
    <property type="match status" value="1"/>
</dbReference>
<dbReference type="InterPro" id="IPR010268">
    <property type="entry name" value="PaREP1"/>
</dbReference>